<organism evidence="7 8">
    <name type="scientific">Mycetocola reblochoni</name>
    <dbReference type="NCBI Taxonomy" id="331618"/>
    <lineage>
        <taxon>Bacteria</taxon>
        <taxon>Bacillati</taxon>
        <taxon>Actinomycetota</taxon>
        <taxon>Actinomycetes</taxon>
        <taxon>Micrococcales</taxon>
        <taxon>Microbacteriaceae</taxon>
        <taxon>Mycetocola</taxon>
    </lineage>
</organism>
<dbReference type="Pfam" id="PF05653">
    <property type="entry name" value="Mg_trans_NIPA"/>
    <property type="match status" value="1"/>
</dbReference>
<proteinExistence type="predicted"/>
<dbReference type="SUPFAM" id="SSF103481">
    <property type="entry name" value="Multidrug resistance efflux transporter EmrE"/>
    <property type="match status" value="1"/>
</dbReference>
<accession>A0A3L6ZPJ8</accession>
<feature type="transmembrane region" description="Helical" evidence="6">
    <location>
        <begin position="319"/>
        <end position="339"/>
    </location>
</feature>
<name>A0A3L6ZPJ8_9MICO</name>
<protein>
    <submittedName>
        <fullName evidence="7">Multidrug DMT transporter permease</fullName>
    </submittedName>
</protein>
<dbReference type="Proteomes" id="UP000275395">
    <property type="component" value="Unassembled WGS sequence"/>
</dbReference>
<reference evidence="7 8" key="1">
    <citation type="submission" date="2018-10" db="EMBL/GenBank/DDBJ databases">
        <authorList>
            <person name="Li J."/>
        </authorList>
    </citation>
    <scope>NUCLEOTIDE SEQUENCE [LARGE SCALE GENOMIC DNA]</scope>
    <source>
        <strain evidence="7 8">JCM 30549</strain>
    </source>
</reference>
<dbReference type="InterPro" id="IPR037185">
    <property type="entry name" value="EmrE-like"/>
</dbReference>
<evidence type="ECO:0000256" key="3">
    <source>
        <dbReference type="ARBA" id="ARBA00022989"/>
    </source>
</evidence>
<feature type="compositionally biased region" description="Gly residues" evidence="5">
    <location>
        <begin position="7"/>
        <end position="16"/>
    </location>
</feature>
<dbReference type="InterPro" id="IPR008521">
    <property type="entry name" value="Mg_trans_NIPA"/>
</dbReference>
<dbReference type="EMBL" id="RCUW01000003">
    <property type="protein sequence ID" value="RLP69874.1"/>
    <property type="molecule type" value="Genomic_DNA"/>
</dbReference>
<dbReference type="GO" id="GO:0016020">
    <property type="term" value="C:membrane"/>
    <property type="evidence" value="ECO:0007669"/>
    <property type="project" value="UniProtKB-SubCell"/>
</dbReference>
<dbReference type="NCBIfam" id="NF038012">
    <property type="entry name" value="DMT_1"/>
    <property type="match status" value="1"/>
</dbReference>
<evidence type="ECO:0000256" key="5">
    <source>
        <dbReference type="SAM" id="MobiDB-lite"/>
    </source>
</evidence>
<feature type="region of interest" description="Disordered" evidence="5">
    <location>
        <begin position="1"/>
        <end position="29"/>
    </location>
</feature>
<feature type="transmembrane region" description="Helical" evidence="6">
    <location>
        <begin position="117"/>
        <end position="135"/>
    </location>
</feature>
<keyword evidence="4 6" id="KW-0472">Membrane</keyword>
<dbReference type="AlphaFoldDB" id="A0A3L6ZPJ8"/>
<evidence type="ECO:0000256" key="6">
    <source>
        <dbReference type="SAM" id="Phobius"/>
    </source>
</evidence>
<comment type="caution">
    <text evidence="7">The sequence shown here is derived from an EMBL/GenBank/DDBJ whole genome shotgun (WGS) entry which is preliminary data.</text>
</comment>
<evidence type="ECO:0000313" key="8">
    <source>
        <dbReference type="Proteomes" id="UP000275395"/>
    </source>
</evidence>
<dbReference type="GO" id="GO:0015095">
    <property type="term" value="F:magnesium ion transmembrane transporter activity"/>
    <property type="evidence" value="ECO:0007669"/>
    <property type="project" value="InterPro"/>
</dbReference>
<comment type="subcellular location">
    <subcellularLocation>
        <location evidence="1">Membrane</location>
        <topology evidence="1">Multi-pass membrane protein</topology>
    </subcellularLocation>
</comment>
<gene>
    <name evidence="7" type="ORF">D9V30_04075</name>
</gene>
<feature type="transmembrane region" description="Helical" evidence="6">
    <location>
        <begin position="64"/>
        <end position="82"/>
    </location>
</feature>
<feature type="compositionally biased region" description="Basic and acidic residues" evidence="5">
    <location>
        <begin position="19"/>
        <end position="29"/>
    </location>
</feature>
<sequence>MERLVEGGDGGGGGVQHGVARDPDRENSHGVELIRRDAGYCRRVLLADNDLTDLTEQFTRDPSQLIGIPLALAGAVLLSFGAQYQHRGVAKVEARSQNAVTGLNGSQLLSLLKRPSWVAGTLMLGLAIVLQLSALSFSPLILVQPLGAVALVVTAVLNSRVARVTLNRASKIAIGACAGGVALFVVIAWLAGGEKQISDRQLLTVLVILAVVLVLAITGFVMMRDRSKAVFYIIAAGSIYGFVATLAKVIINRFQHGNVDGLTVLCLVGLLAATGIGAYFVQNAYSSGPPDLVIAGLTVIDPMVAVAIGIIVLGEAQGASGWAYLGFVVAGAIAVWGVFQLARHHPQVRN</sequence>
<evidence type="ECO:0000256" key="4">
    <source>
        <dbReference type="ARBA" id="ARBA00023136"/>
    </source>
</evidence>
<dbReference type="PANTHER" id="PTHR40761:SF1">
    <property type="entry name" value="CONSERVED INTEGRAL MEMBRANE ALANINE VALINE AND LEUCINE RICH PROTEIN-RELATED"/>
    <property type="match status" value="1"/>
</dbReference>
<evidence type="ECO:0000256" key="1">
    <source>
        <dbReference type="ARBA" id="ARBA00004141"/>
    </source>
</evidence>
<feature type="transmembrane region" description="Helical" evidence="6">
    <location>
        <begin position="262"/>
        <end position="281"/>
    </location>
</feature>
<evidence type="ECO:0000256" key="2">
    <source>
        <dbReference type="ARBA" id="ARBA00022692"/>
    </source>
</evidence>
<evidence type="ECO:0000313" key="7">
    <source>
        <dbReference type="EMBL" id="RLP69874.1"/>
    </source>
</evidence>
<feature type="transmembrane region" description="Helical" evidence="6">
    <location>
        <begin position="293"/>
        <end position="313"/>
    </location>
</feature>
<feature type="transmembrane region" description="Helical" evidence="6">
    <location>
        <begin position="172"/>
        <end position="191"/>
    </location>
</feature>
<keyword evidence="2 6" id="KW-0812">Transmembrane</keyword>
<keyword evidence="3 6" id="KW-1133">Transmembrane helix</keyword>
<feature type="transmembrane region" description="Helical" evidence="6">
    <location>
        <begin position="141"/>
        <end position="160"/>
    </location>
</feature>
<dbReference type="PANTHER" id="PTHR40761">
    <property type="entry name" value="CONSERVED INTEGRAL MEMBRANE ALANINE VALINE AND LEUCINE RICH PROTEIN-RELATED"/>
    <property type="match status" value="1"/>
</dbReference>
<feature type="transmembrane region" description="Helical" evidence="6">
    <location>
        <begin position="203"/>
        <end position="222"/>
    </location>
</feature>
<feature type="transmembrane region" description="Helical" evidence="6">
    <location>
        <begin position="229"/>
        <end position="250"/>
    </location>
</feature>